<evidence type="ECO:0000256" key="1">
    <source>
        <dbReference type="SAM" id="MobiDB-lite"/>
    </source>
</evidence>
<dbReference type="AlphaFoldDB" id="A0A1W0W241"/>
<keyword evidence="3" id="KW-1185">Reference proteome</keyword>
<gene>
    <name evidence="2" type="ORF">SORBI_3002G041150</name>
</gene>
<sequence length="114" mass="12269">MDGQTQTGGERDRQRLRCGGLGLWRPPEAERDWLRARAVPPLHLFIGGCPASRFRPQAGLCLATIALAAETHGTASIPSSSPLAAPICPEIQRRHRSKVESIPSHSSHGCGGKR</sequence>
<dbReference type="Gramene" id="OQU88469">
    <property type="protein sequence ID" value="OQU88469"/>
    <property type="gene ID" value="SORBI_3002G041150"/>
</dbReference>
<dbReference type="ExpressionAtlas" id="A0A1W0W241">
    <property type="expression patterns" value="baseline and differential"/>
</dbReference>
<evidence type="ECO:0000313" key="2">
    <source>
        <dbReference type="EMBL" id="OQU88469.1"/>
    </source>
</evidence>
<accession>A0A1W0W241</accession>
<evidence type="ECO:0000313" key="3">
    <source>
        <dbReference type="Proteomes" id="UP000000768"/>
    </source>
</evidence>
<dbReference type="Proteomes" id="UP000000768">
    <property type="component" value="Chromosome 2"/>
</dbReference>
<dbReference type="InParanoid" id="A0A1W0W241"/>
<organism evidence="2 3">
    <name type="scientific">Sorghum bicolor</name>
    <name type="common">Sorghum</name>
    <name type="synonym">Sorghum vulgare</name>
    <dbReference type="NCBI Taxonomy" id="4558"/>
    <lineage>
        <taxon>Eukaryota</taxon>
        <taxon>Viridiplantae</taxon>
        <taxon>Streptophyta</taxon>
        <taxon>Embryophyta</taxon>
        <taxon>Tracheophyta</taxon>
        <taxon>Spermatophyta</taxon>
        <taxon>Magnoliopsida</taxon>
        <taxon>Liliopsida</taxon>
        <taxon>Poales</taxon>
        <taxon>Poaceae</taxon>
        <taxon>PACMAD clade</taxon>
        <taxon>Panicoideae</taxon>
        <taxon>Andropogonodae</taxon>
        <taxon>Andropogoneae</taxon>
        <taxon>Sorghinae</taxon>
        <taxon>Sorghum</taxon>
    </lineage>
</organism>
<reference evidence="2 3" key="1">
    <citation type="journal article" date="2009" name="Nature">
        <title>The Sorghum bicolor genome and the diversification of grasses.</title>
        <authorList>
            <person name="Paterson A.H."/>
            <person name="Bowers J.E."/>
            <person name="Bruggmann R."/>
            <person name="Dubchak I."/>
            <person name="Grimwood J."/>
            <person name="Gundlach H."/>
            <person name="Haberer G."/>
            <person name="Hellsten U."/>
            <person name="Mitros T."/>
            <person name="Poliakov A."/>
            <person name="Schmutz J."/>
            <person name="Spannagl M."/>
            <person name="Tang H."/>
            <person name="Wang X."/>
            <person name="Wicker T."/>
            <person name="Bharti A.K."/>
            <person name="Chapman J."/>
            <person name="Feltus F.A."/>
            <person name="Gowik U."/>
            <person name="Grigoriev I.V."/>
            <person name="Lyons E."/>
            <person name="Maher C.A."/>
            <person name="Martis M."/>
            <person name="Narechania A."/>
            <person name="Otillar R.P."/>
            <person name="Penning B.W."/>
            <person name="Salamov A.A."/>
            <person name="Wang Y."/>
            <person name="Zhang L."/>
            <person name="Carpita N.C."/>
            <person name="Freeling M."/>
            <person name="Gingle A.R."/>
            <person name="Hash C.T."/>
            <person name="Keller B."/>
            <person name="Klein P."/>
            <person name="Kresovich S."/>
            <person name="McCann M.C."/>
            <person name="Ming R."/>
            <person name="Peterson D.G."/>
            <person name="Mehboob-ur-Rahman"/>
            <person name="Ware D."/>
            <person name="Westhoff P."/>
            <person name="Mayer K.F."/>
            <person name="Messing J."/>
            <person name="Rokhsar D.S."/>
        </authorList>
    </citation>
    <scope>NUCLEOTIDE SEQUENCE [LARGE SCALE GENOMIC DNA]</scope>
    <source>
        <strain evidence="3">cv. BTx623</strain>
    </source>
</reference>
<reference evidence="3" key="2">
    <citation type="journal article" date="2018" name="Plant J.">
        <title>The Sorghum bicolor reference genome: improved assembly, gene annotations, a transcriptome atlas, and signatures of genome organization.</title>
        <authorList>
            <person name="McCormick R.F."/>
            <person name="Truong S.K."/>
            <person name="Sreedasyam A."/>
            <person name="Jenkins J."/>
            <person name="Shu S."/>
            <person name="Sims D."/>
            <person name="Kennedy M."/>
            <person name="Amirebrahimi M."/>
            <person name="Weers B.D."/>
            <person name="McKinley B."/>
            <person name="Mattison A."/>
            <person name="Morishige D.T."/>
            <person name="Grimwood J."/>
            <person name="Schmutz J."/>
            <person name="Mullet J.E."/>
        </authorList>
    </citation>
    <scope>NUCLEOTIDE SEQUENCE [LARGE SCALE GENOMIC DNA]</scope>
    <source>
        <strain evidence="3">cv. BTx623</strain>
    </source>
</reference>
<proteinExistence type="predicted"/>
<dbReference type="EMBL" id="CM000761">
    <property type="protein sequence ID" value="OQU88469.1"/>
    <property type="molecule type" value="Genomic_DNA"/>
</dbReference>
<feature type="region of interest" description="Disordered" evidence="1">
    <location>
        <begin position="94"/>
        <end position="114"/>
    </location>
</feature>
<protein>
    <submittedName>
        <fullName evidence="2">Uncharacterized protein</fullName>
    </submittedName>
</protein>
<name>A0A1W0W241_SORBI</name>